<keyword evidence="4" id="KW-1185">Reference proteome</keyword>
<feature type="transmembrane region" description="Helical" evidence="2">
    <location>
        <begin position="168"/>
        <end position="188"/>
    </location>
</feature>
<sequence length="537" mass="59020">MLDDDGEDAVTMATKEKVDDVIRTGNLLRILRSVRARTYWGWVVTVASSIMFVVSYGFLYSFGIIMVDLMSEFDSSATDTGYIGAMAYGLSSLSCLVTVPLAVRVGYQFISMLGLISCVISCIVTSFAPDLSLMYFSHGFLYGIGASLMMTGGINITQSYFTGKHNSLAIAISSAGSNIGVLAMNPFVYTLSARFGWRTMFRIISAVLVIVCVPAILTFAPAPLQNAEDVEAEKLEEKSVVLCKNSKMFVEVKDGNKSDKQTFERTCCEEETTSVCRSTGSRKKAEDDRTVSKSDWKSIGGHDTTLHRYSFRNRIRDEEQSNLLVADGTNSDIIPYHESNSIWAVSSKHKCSDESYKVPHVNVIVPQFESSLDDGANESDSRPTDTKSSTSNDAPEVQRNTYCSRLIRLLRMPDMWFLEMGMMTTSVALSFFMFSTANVIVTAGFSKKTASLVMAVVGFSEALGKIVIGLVADRLRIPIPKIFILMAAMCGGLAYGDNVVGRTYRTISLHSCYRARVLCLGVCRLSSSFSWQSALQS</sequence>
<dbReference type="EnsemblMetazoa" id="XM_030998065">
    <property type="protein sequence ID" value="XP_030853925"/>
    <property type="gene ID" value="LOC100893677"/>
</dbReference>
<feature type="transmembrane region" description="Helical" evidence="2">
    <location>
        <begin position="135"/>
        <end position="156"/>
    </location>
</feature>
<dbReference type="GeneID" id="100893677"/>
<dbReference type="InterPro" id="IPR036259">
    <property type="entry name" value="MFS_trans_sf"/>
</dbReference>
<organism evidence="3 4">
    <name type="scientific">Strongylocentrotus purpuratus</name>
    <name type="common">Purple sea urchin</name>
    <dbReference type="NCBI Taxonomy" id="7668"/>
    <lineage>
        <taxon>Eukaryota</taxon>
        <taxon>Metazoa</taxon>
        <taxon>Echinodermata</taxon>
        <taxon>Eleutherozoa</taxon>
        <taxon>Echinozoa</taxon>
        <taxon>Echinoidea</taxon>
        <taxon>Euechinoidea</taxon>
        <taxon>Echinacea</taxon>
        <taxon>Camarodonta</taxon>
        <taxon>Echinidea</taxon>
        <taxon>Strongylocentrotidae</taxon>
        <taxon>Strongylocentrotus</taxon>
    </lineage>
</organism>
<name>A0A7M7PP09_STRPU</name>
<evidence type="ECO:0000313" key="3">
    <source>
        <dbReference type="EnsemblMetazoa" id="XP_030853925"/>
    </source>
</evidence>
<dbReference type="Proteomes" id="UP000007110">
    <property type="component" value="Unassembled WGS sequence"/>
</dbReference>
<dbReference type="RefSeq" id="XP_030853925.1">
    <property type="nucleotide sequence ID" value="XM_030998065.1"/>
</dbReference>
<reference evidence="4" key="1">
    <citation type="submission" date="2015-02" db="EMBL/GenBank/DDBJ databases">
        <title>Genome sequencing for Strongylocentrotus purpuratus.</title>
        <authorList>
            <person name="Murali S."/>
            <person name="Liu Y."/>
            <person name="Vee V."/>
            <person name="English A."/>
            <person name="Wang M."/>
            <person name="Skinner E."/>
            <person name="Han Y."/>
            <person name="Muzny D.M."/>
            <person name="Worley K.C."/>
            <person name="Gibbs R.A."/>
        </authorList>
    </citation>
    <scope>NUCLEOTIDE SEQUENCE</scope>
</reference>
<feature type="transmembrane region" description="Helical" evidence="2">
    <location>
        <begin position="82"/>
        <end position="103"/>
    </location>
</feature>
<evidence type="ECO:0000256" key="2">
    <source>
        <dbReference type="SAM" id="Phobius"/>
    </source>
</evidence>
<feature type="region of interest" description="Disordered" evidence="1">
    <location>
        <begin position="371"/>
        <end position="395"/>
    </location>
</feature>
<dbReference type="OrthoDB" id="6509908at2759"/>
<keyword evidence="2" id="KW-0472">Membrane</keyword>
<evidence type="ECO:0000313" key="4">
    <source>
        <dbReference type="Proteomes" id="UP000007110"/>
    </source>
</evidence>
<feature type="transmembrane region" description="Helical" evidence="2">
    <location>
        <begin position="200"/>
        <end position="220"/>
    </location>
</feature>
<dbReference type="KEGG" id="spu:100893677"/>
<evidence type="ECO:0000256" key="1">
    <source>
        <dbReference type="SAM" id="MobiDB-lite"/>
    </source>
</evidence>
<feature type="transmembrane region" description="Helical" evidence="2">
    <location>
        <begin position="110"/>
        <end position="129"/>
    </location>
</feature>
<feature type="transmembrane region" description="Helical" evidence="2">
    <location>
        <begin position="415"/>
        <end position="440"/>
    </location>
</feature>
<feature type="transmembrane region" description="Helical" evidence="2">
    <location>
        <begin position="479"/>
        <end position="496"/>
    </location>
</feature>
<protein>
    <recommendedName>
        <fullName evidence="5">Monocarboxylate transporter</fullName>
    </recommendedName>
</protein>
<dbReference type="GO" id="GO:0008028">
    <property type="term" value="F:monocarboxylic acid transmembrane transporter activity"/>
    <property type="evidence" value="ECO:0000318"/>
    <property type="project" value="GO_Central"/>
</dbReference>
<keyword evidence="2" id="KW-1133">Transmembrane helix</keyword>
<feature type="transmembrane region" description="Helical" evidence="2">
    <location>
        <begin position="39"/>
        <end position="62"/>
    </location>
</feature>
<feature type="compositionally biased region" description="Polar residues" evidence="1">
    <location>
        <begin position="386"/>
        <end position="395"/>
    </location>
</feature>
<dbReference type="GO" id="GO:0005886">
    <property type="term" value="C:plasma membrane"/>
    <property type="evidence" value="ECO:0000318"/>
    <property type="project" value="GO_Central"/>
</dbReference>
<feature type="transmembrane region" description="Helical" evidence="2">
    <location>
        <begin position="452"/>
        <end position="472"/>
    </location>
</feature>
<accession>A0A7M7PP09</accession>
<proteinExistence type="predicted"/>
<dbReference type="Pfam" id="PF07690">
    <property type="entry name" value="MFS_1"/>
    <property type="match status" value="1"/>
</dbReference>
<dbReference type="PANTHER" id="PTHR11360">
    <property type="entry name" value="MONOCARBOXYLATE TRANSPORTER"/>
    <property type="match status" value="1"/>
</dbReference>
<reference evidence="3" key="2">
    <citation type="submission" date="2021-01" db="UniProtKB">
        <authorList>
            <consortium name="EnsemblMetazoa"/>
        </authorList>
    </citation>
    <scope>IDENTIFICATION</scope>
</reference>
<dbReference type="InterPro" id="IPR050327">
    <property type="entry name" value="Proton-linked_MCT"/>
</dbReference>
<dbReference type="OMA" id="HESNSIW"/>
<dbReference type="SUPFAM" id="SSF103473">
    <property type="entry name" value="MFS general substrate transporter"/>
    <property type="match status" value="1"/>
</dbReference>
<evidence type="ECO:0008006" key="5">
    <source>
        <dbReference type="Google" id="ProtNLM"/>
    </source>
</evidence>
<keyword evidence="2" id="KW-0812">Transmembrane</keyword>
<dbReference type="AlphaFoldDB" id="A0A7M7PP09"/>
<dbReference type="InParanoid" id="A0A7M7PP09"/>
<dbReference type="PANTHER" id="PTHR11360:SF172">
    <property type="entry name" value="MAJOR FACILITATOR SUPERFAMILY (MFS) PROFILE DOMAIN-CONTAINING PROTEIN"/>
    <property type="match status" value="1"/>
</dbReference>
<dbReference type="Gene3D" id="1.20.1250.20">
    <property type="entry name" value="MFS general substrate transporter like domains"/>
    <property type="match status" value="2"/>
</dbReference>
<dbReference type="InterPro" id="IPR011701">
    <property type="entry name" value="MFS"/>
</dbReference>